<feature type="region of interest" description="Disordered" evidence="1">
    <location>
        <begin position="127"/>
        <end position="150"/>
    </location>
</feature>
<dbReference type="Proteomes" id="UP000467840">
    <property type="component" value="Chromosome 9"/>
</dbReference>
<protein>
    <submittedName>
        <fullName evidence="2">Uncharacterized protein</fullName>
    </submittedName>
</protein>
<comment type="caution">
    <text evidence="2">The sequence shown here is derived from an EMBL/GenBank/DDBJ whole genome shotgun (WGS) entry which is preliminary data.</text>
</comment>
<keyword evidence="3" id="KW-1185">Reference proteome</keyword>
<proteinExistence type="predicted"/>
<organism evidence="2 3">
    <name type="scientific">Hevea brasiliensis</name>
    <name type="common">Para rubber tree</name>
    <name type="synonym">Siphonia brasiliensis</name>
    <dbReference type="NCBI Taxonomy" id="3981"/>
    <lineage>
        <taxon>Eukaryota</taxon>
        <taxon>Viridiplantae</taxon>
        <taxon>Streptophyta</taxon>
        <taxon>Embryophyta</taxon>
        <taxon>Tracheophyta</taxon>
        <taxon>Spermatophyta</taxon>
        <taxon>Magnoliopsida</taxon>
        <taxon>eudicotyledons</taxon>
        <taxon>Gunneridae</taxon>
        <taxon>Pentapetalae</taxon>
        <taxon>rosids</taxon>
        <taxon>fabids</taxon>
        <taxon>Malpighiales</taxon>
        <taxon>Euphorbiaceae</taxon>
        <taxon>Crotonoideae</taxon>
        <taxon>Micrandreae</taxon>
        <taxon>Hevea</taxon>
    </lineage>
</organism>
<accession>A0A6A6M4M9</accession>
<evidence type="ECO:0000313" key="3">
    <source>
        <dbReference type="Proteomes" id="UP000467840"/>
    </source>
</evidence>
<evidence type="ECO:0000313" key="2">
    <source>
        <dbReference type="EMBL" id="KAF2306919.1"/>
    </source>
</evidence>
<dbReference type="AlphaFoldDB" id="A0A6A6M4M9"/>
<dbReference type="EMBL" id="JAAGAX010000008">
    <property type="protein sequence ID" value="KAF2306919.1"/>
    <property type="molecule type" value="Genomic_DNA"/>
</dbReference>
<reference evidence="2 3" key="1">
    <citation type="journal article" date="2020" name="Mol. Plant">
        <title>The Chromosome-Based Rubber Tree Genome Provides New Insights into Spurge Genome Evolution and Rubber Biosynthesis.</title>
        <authorList>
            <person name="Liu J."/>
            <person name="Shi C."/>
            <person name="Shi C.C."/>
            <person name="Li W."/>
            <person name="Zhang Q.J."/>
            <person name="Zhang Y."/>
            <person name="Li K."/>
            <person name="Lu H.F."/>
            <person name="Shi C."/>
            <person name="Zhu S.T."/>
            <person name="Xiao Z.Y."/>
            <person name="Nan H."/>
            <person name="Yue Y."/>
            <person name="Zhu X.G."/>
            <person name="Wu Y."/>
            <person name="Hong X.N."/>
            <person name="Fan G.Y."/>
            <person name="Tong Y."/>
            <person name="Zhang D."/>
            <person name="Mao C.L."/>
            <person name="Liu Y.L."/>
            <person name="Hao S.J."/>
            <person name="Liu W.Q."/>
            <person name="Lv M.Q."/>
            <person name="Zhang H.B."/>
            <person name="Liu Y."/>
            <person name="Hu-Tang G.R."/>
            <person name="Wang J.P."/>
            <person name="Wang J.H."/>
            <person name="Sun Y.H."/>
            <person name="Ni S.B."/>
            <person name="Chen W.B."/>
            <person name="Zhang X.C."/>
            <person name="Jiao Y.N."/>
            <person name="Eichler E.E."/>
            <person name="Li G.H."/>
            <person name="Liu X."/>
            <person name="Gao L.Z."/>
        </authorList>
    </citation>
    <scope>NUCLEOTIDE SEQUENCE [LARGE SCALE GENOMIC DNA]</scope>
    <source>
        <strain evidence="3">cv. GT1</strain>
        <tissue evidence="2">Leaf</tissue>
    </source>
</reference>
<name>A0A6A6M4M9_HEVBR</name>
<evidence type="ECO:0000256" key="1">
    <source>
        <dbReference type="SAM" id="MobiDB-lite"/>
    </source>
</evidence>
<feature type="compositionally biased region" description="Basic and acidic residues" evidence="1">
    <location>
        <begin position="131"/>
        <end position="150"/>
    </location>
</feature>
<sequence length="150" mass="17127">MDEALAILTLTKEEEDELVLEAGDARAQKASYEFCLLGQRSLHEGKFFHLVDLKRVVDGSPWSFRNHLLITHRLQEGEIPSQVPLFKADFRVQVHYLPVVLSEQLAKQLGNFVGDFIEYDTNSEAGGRRSYTREKVEENSETEGSKDRSE</sequence>
<gene>
    <name evidence="2" type="ORF">GH714_022525</name>
</gene>